<name>A0A9W9IGK1_9EURO</name>
<sequence length="59" mass="6656">MRRKEESECTKYRRDEGIVGSGIGDLVSLFFDRSISECEVCEEQTGTELSAVIKDLLAR</sequence>
<proteinExistence type="predicted"/>
<organism evidence="1 2">
    <name type="scientific">Penicillium canariense</name>
    <dbReference type="NCBI Taxonomy" id="189055"/>
    <lineage>
        <taxon>Eukaryota</taxon>
        <taxon>Fungi</taxon>
        <taxon>Dikarya</taxon>
        <taxon>Ascomycota</taxon>
        <taxon>Pezizomycotina</taxon>
        <taxon>Eurotiomycetes</taxon>
        <taxon>Eurotiomycetidae</taxon>
        <taxon>Eurotiales</taxon>
        <taxon>Aspergillaceae</taxon>
        <taxon>Penicillium</taxon>
    </lineage>
</organism>
<dbReference type="RefSeq" id="XP_056547133.1">
    <property type="nucleotide sequence ID" value="XM_056683527.1"/>
</dbReference>
<keyword evidence="2" id="KW-1185">Reference proteome</keyword>
<dbReference type="EMBL" id="JAPQKN010000001">
    <property type="protein sequence ID" value="KAJ5175525.1"/>
    <property type="molecule type" value="Genomic_DNA"/>
</dbReference>
<dbReference type="Proteomes" id="UP001149163">
    <property type="component" value="Unassembled WGS sequence"/>
</dbReference>
<gene>
    <name evidence="1" type="ORF">N7482_001402</name>
</gene>
<reference evidence="1" key="1">
    <citation type="submission" date="2022-11" db="EMBL/GenBank/DDBJ databases">
        <authorList>
            <person name="Petersen C."/>
        </authorList>
    </citation>
    <scope>NUCLEOTIDE SEQUENCE</scope>
    <source>
        <strain evidence="1">IBT 26290</strain>
    </source>
</reference>
<accession>A0A9W9IGK1</accession>
<comment type="caution">
    <text evidence="1">The sequence shown here is derived from an EMBL/GenBank/DDBJ whole genome shotgun (WGS) entry which is preliminary data.</text>
</comment>
<protein>
    <submittedName>
        <fullName evidence="1">Uncharacterized protein</fullName>
    </submittedName>
</protein>
<evidence type="ECO:0000313" key="2">
    <source>
        <dbReference type="Proteomes" id="UP001149163"/>
    </source>
</evidence>
<dbReference type="GeneID" id="81422703"/>
<evidence type="ECO:0000313" key="1">
    <source>
        <dbReference type="EMBL" id="KAJ5175525.1"/>
    </source>
</evidence>
<reference evidence="1" key="2">
    <citation type="journal article" date="2023" name="IMA Fungus">
        <title>Comparative genomic study of the Penicillium genus elucidates a diverse pangenome and 15 lateral gene transfer events.</title>
        <authorList>
            <person name="Petersen C."/>
            <person name="Sorensen T."/>
            <person name="Nielsen M.R."/>
            <person name="Sondergaard T.E."/>
            <person name="Sorensen J.L."/>
            <person name="Fitzpatrick D.A."/>
            <person name="Frisvad J.C."/>
            <person name="Nielsen K.L."/>
        </authorList>
    </citation>
    <scope>NUCLEOTIDE SEQUENCE</scope>
    <source>
        <strain evidence="1">IBT 26290</strain>
    </source>
</reference>
<dbReference type="AlphaFoldDB" id="A0A9W9IGK1"/>